<evidence type="ECO:0000256" key="1">
    <source>
        <dbReference type="SAM" id="SignalP"/>
    </source>
</evidence>
<accession>A0A1D8NJW9</accession>
<proteinExistence type="predicted"/>
<sequence length="85" mass="9585">MGAKRLLVGLLVLTEVVSTKHYGKMVLYRAVVTGEDWFTAICGPATHHSIRHRSLPIQSCLNHYCTSIRIILQECTLYLRLTSTV</sequence>
<dbReference type="RefSeq" id="XP_068139225.1">
    <property type="nucleotide sequence ID" value="XM_068283124.1"/>
</dbReference>
<dbReference type="EMBL" id="CP017557">
    <property type="protein sequence ID" value="AOW05913.1"/>
    <property type="molecule type" value="Genomic_DNA"/>
</dbReference>
<dbReference type="AlphaFoldDB" id="A0A1D8NJW9"/>
<name>A0A1D8NJW9_YARLL</name>
<evidence type="ECO:0000313" key="2">
    <source>
        <dbReference type="EMBL" id="AOW05913.1"/>
    </source>
</evidence>
<feature type="signal peptide" evidence="1">
    <location>
        <begin position="1"/>
        <end position="19"/>
    </location>
</feature>
<feature type="chain" id="PRO_5009110570" description="Secreted protein" evidence="1">
    <location>
        <begin position="20"/>
        <end position="85"/>
    </location>
</feature>
<keyword evidence="1" id="KW-0732">Signal</keyword>
<dbReference type="GeneID" id="94583725"/>
<evidence type="ECO:0008006" key="4">
    <source>
        <dbReference type="Google" id="ProtNLM"/>
    </source>
</evidence>
<dbReference type="Proteomes" id="UP000182444">
    <property type="component" value="Chromosome 1E"/>
</dbReference>
<reference evidence="2 3" key="1">
    <citation type="journal article" date="2016" name="PLoS ONE">
        <title>Sequence Assembly of Yarrowia lipolytica Strain W29/CLIB89 Shows Transposable Element Diversity.</title>
        <authorList>
            <person name="Magnan C."/>
            <person name="Yu J."/>
            <person name="Chang I."/>
            <person name="Jahn E."/>
            <person name="Kanomata Y."/>
            <person name="Wu J."/>
            <person name="Zeller M."/>
            <person name="Oakes M."/>
            <person name="Baldi P."/>
            <person name="Sandmeyer S."/>
        </authorList>
    </citation>
    <scope>NUCLEOTIDE SEQUENCE [LARGE SCALE GENOMIC DNA]</scope>
    <source>
        <strain evidence="3">CLIB89(W29)</strain>
    </source>
</reference>
<protein>
    <recommendedName>
        <fullName evidence="4">Secreted protein</fullName>
    </recommendedName>
</protein>
<gene>
    <name evidence="2" type="ORF">YALI1_E29115g</name>
</gene>
<organism evidence="2 3">
    <name type="scientific">Yarrowia lipolytica</name>
    <name type="common">Candida lipolytica</name>
    <dbReference type="NCBI Taxonomy" id="4952"/>
    <lineage>
        <taxon>Eukaryota</taxon>
        <taxon>Fungi</taxon>
        <taxon>Dikarya</taxon>
        <taxon>Ascomycota</taxon>
        <taxon>Saccharomycotina</taxon>
        <taxon>Dipodascomycetes</taxon>
        <taxon>Dipodascales</taxon>
        <taxon>Dipodascales incertae sedis</taxon>
        <taxon>Yarrowia</taxon>
    </lineage>
</organism>
<evidence type="ECO:0000313" key="3">
    <source>
        <dbReference type="Proteomes" id="UP000182444"/>
    </source>
</evidence>
<dbReference type="VEuPathDB" id="FungiDB:YALI1_E29115g"/>